<comment type="function">
    <text evidence="4">Catalyzes the formation of 4-diphosphocytidyl-2-C-methyl-D-erythritol from CTP and 2-C-methyl-D-erythritol 4-phosphate (MEP).</text>
</comment>
<dbReference type="InterPro" id="IPR034683">
    <property type="entry name" value="IspD/TarI"/>
</dbReference>
<protein>
    <recommendedName>
        <fullName evidence="4">2-C-methyl-D-erythritol 4-phosphate cytidylyltransferase</fullName>
        <ecNumber evidence="4">2.7.7.60</ecNumber>
    </recommendedName>
    <alternativeName>
        <fullName evidence="4">4-diphosphocytidyl-2C-methyl-D-erythritol synthase</fullName>
    </alternativeName>
    <alternativeName>
        <fullName evidence="4">MEP cytidylyltransferase</fullName>
        <shortName evidence="4">MCT</shortName>
    </alternativeName>
</protein>
<dbReference type="SUPFAM" id="SSF53448">
    <property type="entry name" value="Nucleotide-diphospho-sugar transferases"/>
    <property type="match status" value="1"/>
</dbReference>
<dbReference type="EMBL" id="JAPRAT010000017">
    <property type="protein sequence ID" value="MCZ0703502.1"/>
    <property type="molecule type" value="Genomic_DNA"/>
</dbReference>
<comment type="pathway">
    <text evidence="4">Isoprenoid biosynthesis; isopentenyl diphosphate biosynthesis via DXP pathway; isopentenyl diphosphate from 1-deoxy-D-xylulose 5-phosphate: step 2/6.</text>
</comment>
<dbReference type="InterPro" id="IPR050088">
    <property type="entry name" value="IspD/TarI_cytidylyltransf_bact"/>
</dbReference>
<dbReference type="RefSeq" id="WP_268780265.1">
    <property type="nucleotide sequence ID" value="NZ_JAPRAT010000017.1"/>
</dbReference>
<dbReference type="Proteomes" id="UP001084197">
    <property type="component" value="Unassembled WGS sequence"/>
</dbReference>
<feature type="site" description="Transition state stabilizer" evidence="4">
    <location>
        <position position="23"/>
    </location>
</feature>
<dbReference type="AlphaFoldDB" id="A0A9J6RDQ1"/>
<sequence>MTKYVVIVLAAGMGKRMKAGENKQFILLEDKPLIVHTLEVFDKDDWCEGILLVTREAERKRMDQLLNQYEWKKSIHLVIGGKERQDSVYQGLKNLTNKEAIIFIHDGARPFVRHADLHRLAEQASLSQAALLAVPVTDTIKQKNNELLTTLDRTTLWAAQTPQAFTFERIWQAHVAAKQAGVYGTDDASLVERIGHPVEIVEGSYQNIKITTPEDLKQANYISRTDRI</sequence>
<feature type="site" description="Positions MEP for the nucleophilic attack" evidence="4">
    <location>
        <position position="209"/>
    </location>
</feature>
<dbReference type="PANTHER" id="PTHR32125">
    <property type="entry name" value="2-C-METHYL-D-ERYTHRITOL 4-PHOSPHATE CYTIDYLYLTRANSFERASE, CHLOROPLASTIC"/>
    <property type="match status" value="1"/>
</dbReference>
<comment type="caution">
    <text evidence="5">The sequence shown here is derived from an EMBL/GenBank/DDBJ whole genome shotgun (WGS) entry which is preliminary data.</text>
</comment>
<name>A0A9J6RDQ1_9BACI</name>
<proteinExistence type="inferred from homology"/>
<dbReference type="Gene3D" id="3.90.550.10">
    <property type="entry name" value="Spore Coat Polysaccharide Biosynthesis Protein SpsA, Chain A"/>
    <property type="match status" value="1"/>
</dbReference>
<dbReference type="HAMAP" id="MF_00108">
    <property type="entry name" value="IspD"/>
    <property type="match status" value="1"/>
</dbReference>
<dbReference type="EC" id="2.7.7.60" evidence="4"/>
<feature type="site" description="Transition state stabilizer" evidence="4">
    <location>
        <position position="16"/>
    </location>
</feature>
<keyword evidence="3 4" id="KW-0414">Isoprene biosynthesis</keyword>
<dbReference type="GO" id="GO:0050518">
    <property type="term" value="F:2-C-methyl-D-erythritol 4-phosphate cytidylyltransferase activity"/>
    <property type="evidence" value="ECO:0007669"/>
    <property type="project" value="UniProtKB-UniRule"/>
</dbReference>
<evidence type="ECO:0000313" key="6">
    <source>
        <dbReference type="Proteomes" id="UP001084197"/>
    </source>
</evidence>
<dbReference type="FunFam" id="3.90.550.10:FF:000003">
    <property type="entry name" value="2-C-methyl-D-erythritol 4-phosphate cytidylyltransferase"/>
    <property type="match status" value="1"/>
</dbReference>
<dbReference type="GO" id="GO:0019288">
    <property type="term" value="P:isopentenyl diphosphate biosynthetic process, methylerythritol 4-phosphate pathway"/>
    <property type="evidence" value="ECO:0007669"/>
    <property type="project" value="UniProtKB-UniRule"/>
</dbReference>
<reference evidence="5" key="1">
    <citation type="submission" date="2022-11" db="EMBL/GenBank/DDBJ databases">
        <title>WGS of Natronobacillus azotifigens 24KS-1, an anaerobic diazotrophic haloalkaliphile from soda-rich habitats.</title>
        <authorList>
            <person name="Sorokin D.Y."/>
            <person name="Merkel A.Y."/>
        </authorList>
    </citation>
    <scope>NUCLEOTIDE SEQUENCE</scope>
    <source>
        <strain evidence="5">24KS-1</strain>
    </source>
</reference>
<keyword evidence="2 4" id="KW-0548">Nucleotidyltransferase</keyword>
<evidence type="ECO:0000256" key="2">
    <source>
        <dbReference type="ARBA" id="ARBA00022695"/>
    </source>
</evidence>
<dbReference type="NCBIfam" id="TIGR00453">
    <property type="entry name" value="ispD"/>
    <property type="match status" value="1"/>
</dbReference>
<dbReference type="Pfam" id="PF01128">
    <property type="entry name" value="IspD"/>
    <property type="match status" value="1"/>
</dbReference>
<dbReference type="InterPro" id="IPR001228">
    <property type="entry name" value="IspD"/>
</dbReference>
<organism evidence="5 6">
    <name type="scientific">Natronobacillus azotifigens</name>
    <dbReference type="NCBI Taxonomy" id="472978"/>
    <lineage>
        <taxon>Bacteria</taxon>
        <taxon>Bacillati</taxon>
        <taxon>Bacillota</taxon>
        <taxon>Bacilli</taxon>
        <taxon>Bacillales</taxon>
        <taxon>Bacillaceae</taxon>
        <taxon>Natronobacillus</taxon>
    </lineage>
</organism>
<dbReference type="CDD" id="cd02516">
    <property type="entry name" value="CDP-ME_synthetase"/>
    <property type="match status" value="1"/>
</dbReference>
<gene>
    <name evidence="4 5" type="primary">ispD</name>
    <name evidence="5" type="ORF">OWO01_09755</name>
</gene>
<evidence type="ECO:0000256" key="1">
    <source>
        <dbReference type="ARBA" id="ARBA00022679"/>
    </source>
</evidence>
<dbReference type="InterPro" id="IPR029044">
    <property type="entry name" value="Nucleotide-diphossugar_trans"/>
</dbReference>
<evidence type="ECO:0000313" key="5">
    <source>
        <dbReference type="EMBL" id="MCZ0703502.1"/>
    </source>
</evidence>
<feature type="site" description="Positions MEP for the nucleophilic attack" evidence="4">
    <location>
        <position position="153"/>
    </location>
</feature>
<accession>A0A9J6RDQ1</accession>
<dbReference type="PANTHER" id="PTHR32125:SF4">
    <property type="entry name" value="2-C-METHYL-D-ERYTHRITOL 4-PHOSPHATE CYTIDYLYLTRANSFERASE, CHLOROPLASTIC"/>
    <property type="match status" value="1"/>
</dbReference>
<evidence type="ECO:0000256" key="4">
    <source>
        <dbReference type="HAMAP-Rule" id="MF_00108"/>
    </source>
</evidence>
<comment type="catalytic activity">
    <reaction evidence="4">
        <text>2-C-methyl-D-erythritol 4-phosphate + CTP + H(+) = 4-CDP-2-C-methyl-D-erythritol + diphosphate</text>
        <dbReference type="Rhea" id="RHEA:13429"/>
        <dbReference type="ChEBI" id="CHEBI:15378"/>
        <dbReference type="ChEBI" id="CHEBI:33019"/>
        <dbReference type="ChEBI" id="CHEBI:37563"/>
        <dbReference type="ChEBI" id="CHEBI:57823"/>
        <dbReference type="ChEBI" id="CHEBI:58262"/>
        <dbReference type="EC" id="2.7.7.60"/>
    </reaction>
</comment>
<evidence type="ECO:0000256" key="3">
    <source>
        <dbReference type="ARBA" id="ARBA00023229"/>
    </source>
</evidence>
<keyword evidence="6" id="KW-1185">Reference proteome</keyword>
<keyword evidence="1 4" id="KW-0808">Transferase</keyword>
<comment type="similarity">
    <text evidence="4">Belongs to the IspD/TarI cytidylyltransferase family. IspD subfamily.</text>
</comment>